<dbReference type="PROSITE" id="PS50025">
    <property type="entry name" value="LAM_G_DOMAIN"/>
    <property type="match status" value="2"/>
</dbReference>
<feature type="domain" description="Laminin G" evidence="3">
    <location>
        <begin position="1"/>
        <end position="131"/>
    </location>
</feature>
<dbReference type="Gene3D" id="2.60.120.200">
    <property type="match status" value="2"/>
</dbReference>
<dbReference type="STRING" id="113540.ENSSFOP00015076671"/>
<evidence type="ECO:0000256" key="2">
    <source>
        <dbReference type="SAM" id="MobiDB-lite"/>
    </source>
</evidence>
<dbReference type="InterPro" id="IPR013320">
    <property type="entry name" value="ConA-like_dom_sf"/>
</dbReference>
<comment type="caution">
    <text evidence="4">The sequence shown here is derived from an EMBL/GenBank/DDBJ whole genome shotgun (WGS) entry which is preliminary data.</text>
</comment>
<accession>A0A0P7UBI7</accession>
<name>A0A0P7UBI7_SCLFO</name>
<evidence type="ECO:0000313" key="5">
    <source>
        <dbReference type="Proteomes" id="UP000034805"/>
    </source>
</evidence>
<dbReference type="EMBL" id="JARO02017578">
    <property type="protein sequence ID" value="KPP57111.1"/>
    <property type="molecule type" value="Genomic_DNA"/>
</dbReference>
<dbReference type="PANTHER" id="PTHR15036">
    <property type="entry name" value="PIKACHURIN-LIKE PROTEIN"/>
    <property type="match status" value="1"/>
</dbReference>
<dbReference type="Proteomes" id="UP000034805">
    <property type="component" value="Unassembled WGS sequence"/>
</dbReference>
<gene>
    <name evidence="4" type="ORF">Z043_125196</name>
</gene>
<reference evidence="4 5" key="1">
    <citation type="submission" date="2015-08" db="EMBL/GenBank/DDBJ databases">
        <title>The genome of the Asian arowana (Scleropages formosus).</title>
        <authorList>
            <person name="Tan M.H."/>
            <person name="Gan H.M."/>
            <person name="Croft L.J."/>
            <person name="Austin C.M."/>
        </authorList>
    </citation>
    <scope>NUCLEOTIDE SEQUENCE [LARGE SCALE GENOMIC DNA]</scope>
    <source>
        <strain evidence="4">Aro1</strain>
    </source>
</reference>
<evidence type="ECO:0000313" key="4">
    <source>
        <dbReference type="EMBL" id="KPP57111.1"/>
    </source>
</evidence>
<evidence type="ECO:0000259" key="3">
    <source>
        <dbReference type="PROSITE" id="PS50025"/>
    </source>
</evidence>
<protein>
    <recommendedName>
        <fullName evidence="3">Laminin G domain-containing protein</fullName>
    </recommendedName>
</protein>
<evidence type="ECO:0000256" key="1">
    <source>
        <dbReference type="PROSITE-ProRule" id="PRU00122"/>
    </source>
</evidence>
<dbReference type="SUPFAM" id="SSF49899">
    <property type="entry name" value="Concanavalin A-like lectins/glucanases"/>
    <property type="match status" value="2"/>
</dbReference>
<feature type="disulfide bond" evidence="1">
    <location>
        <begin position="271"/>
        <end position="298"/>
    </location>
</feature>
<feature type="domain" description="Laminin G" evidence="3">
    <location>
        <begin position="122"/>
        <end position="298"/>
    </location>
</feature>
<sequence length="348" mass="37564">RDFLSIELVEGKVRLTFELGSGPLTLTSENTYNTGNWYKIALQRNKQKGYLAVMDAYVPSERETLEAESPGTASDLNRSDRDPIYIGGLPQSRPIRRQVVARSYVGCIKNLEIARTNFDLLKDAYGVRKGCVLEAEIMATFSTRNNTGIIMASFGTSVGRTRRQARQAFLALLLVAGRVEMHLAAGDGGGAHRAVIKSGSGTFGDGKEHSVILQRNRRIITVLVDEDKLDTVRLGSSSEKASIALGSLYIGGVPPEEGAGRLKATGSFYGCIKNIAVNMELLDLSRALRYQNVDMDSCLLEERPKRPVLPDDGEPEGEPALGPTAPPGVPSTELSLLSPGATEVSAPK</sequence>
<keyword evidence="1" id="KW-1015">Disulfide bond</keyword>
<dbReference type="SMART" id="SM00282">
    <property type="entry name" value="LamG"/>
    <property type="match status" value="2"/>
</dbReference>
<feature type="region of interest" description="Disordered" evidence="2">
    <location>
        <begin position="301"/>
        <end position="348"/>
    </location>
</feature>
<proteinExistence type="predicted"/>
<dbReference type="Pfam" id="PF00054">
    <property type="entry name" value="Laminin_G_1"/>
    <property type="match status" value="2"/>
</dbReference>
<feature type="non-terminal residue" evidence="4">
    <location>
        <position position="1"/>
    </location>
</feature>
<dbReference type="InterPro" id="IPR001791">
    <property type="entry name" value="Laminin_G"/>
</dbReference>
<organism evidence="4 5">
    <name type="scientific">Scleropages formosus</name>
    <name type="common">Asian bonytongue</name>
    <name type="synonym">Osteoglossum formosum</name>
    <dbReference type="NCBI Taxonomy" id="113540"/>
    <lineage>
        <taxon>Eukaryota</taxon>
        <taxon>Metazoa</taxon>
        <taxon>Chordata</taxon>
        <taxon>Craniata</taxon>
        <taxon>Vertebrata</taxon>
        <taxon>Euteleostomi</taxon>
        <taxon>Actinopterygii</taxon>
        <taxon>Neopterygii</taxon>
        <taxon>Teleostei</taxon>
        <taxon>Osteoglossocephala</taxon>
        <taxon>Osteoglossomorpha</taxon>
        <taxon>Osteoglossiformes</taxon>
        <taxon>Osteoglossidae</taxon>
        <taxon>Scleropages</taxon>
    </lineage>
</organism>
<dbReference type="GO" id="GO:0016020">
    <property type="term" value="C:membrane"/>
    <property type="evidence" value="ECO:0007669"/>
    <property type="project" value="UniProtKB-SubCell"/>
</dbReference>
<dbReference type="CDD" id="cd00110">
    <property type="entry name" value="LamG"/>
    <property type="match status" value="2"/>
</dbReference>
<dbReference type="InterPro" id="IPR050372">
    <property type="entry name" value="Neurexin-related_CASP"/>
</dbReference>
<dbReference type="PANTHER" id="PTHR15036:SF85">
    <property type="entry name" value="SP2353, ISOFORM A"/>
    <property type="match status" value="1"/>
</dbReference>
<dbReference type="AlphaFoldDB" id="A0A0P7UBI7"/>
<comment type="caution">
    <text evidence="1">Lacks conserved residue(s) required for the propagation of feature annotation.</text>
</comment>